<dbReference type="InterPro" id="IPR015500">
    <property type="entry name" value="Peptidase_S8_subtilisin-rel"/>
</dbReference>
<dbReference type="PANTHER" id="PTHR43806:SF11">
    <property type="entry name" value="CEREVISIN-RELATED"/>
    <property type="match status" value="1"/>
</dbReference>
<dbReference type="PROSITE" id="PS00136">
    <property type="entry name" value="SUBTILASE_ASP"/>
    <property type="match status" value="1"/>
</dbReference>
<keyword evidence="4 5" id="KW-0720">Serine protease</keyword>
<dbReference type="InterPro" id="IPR037045">
    <property type="entry name" value="S8pro/Inhibitor_I9_sf"/>
</dbReference>
<organism evidence="10 11">
    <name type="scientific">Kitasatospora gansuensis</name>
    <dbReference type="NCBI Taxonomy" id="258050"/>
    <lineage>
        <taxon>Bacteria</taxon>
        <taxon>Bacillati</taxon>
        <taxon>Actinomycetota</taxon>
        <taxon>Actinomycetes</taxon>
        <taxon>Kitasatosporales</taxon>
        <taxon>Streptomycetaceae</taxon>
        <taxon>Kitasatospora</taxon>
    </lineage>
</organism>
<evidence type="ECO:0000313" key="11">
    <source>
        <dbReference type="Proteomes" id="UP000573327"/>
    </source>
</evidence>
<dbReference type="Pfam" id="PF05922">
    <property type="entry name" value="Inhibitor_I9"/>
    <property type="match status" value="1"/>
</dbReference>
<reference evidence="10 11" key="1">
    <citation type="submission" date="2020-08" db="EMBL/GenBank/DDBJ databases">
        <title>Sequencing the genomes of 1000 actinobacteria strains.</title>
        <authorList>
            <person name="Klenk H.-P."/>
        </authorList>
    </citation>
    <scope>NUCLEOTIDE SEQUENCE [LARGE SCALE GENOMIC DNA]</scope>
    <source>
        <strain evidence="10 11">DSM 44786</strain>
    </source>
</reference>
<feature type="signal peptide" evidence="8">
    <location>
        <begin position="1"/>
        <end position="31"/>
    </location>
</feature>
<dbReference type="GO" id="GO:0005615">
    <property type="term" value="C:extracellular space"/>
    <property type="evidence" value="ECO:0007669"/>
    <property type="project" value="TreeGrafter"/>
</dbReference>
<proteinExistence type="inferred from homology"/>
<dbReference type="GO" id="GO:0004252">
    <property type="term" value="F:serine-type endopeptidase activity"/>
    <property type="evidence" value="ECO:0007669"/>
    <property type="project" value="UniProtKB-UniRule"/>
</dbReference>
<dbReference type="FunFam" id="3.40.50.200:FF:000014">
    <property type="entry name" value="Proteinase K"/>
    <property type="match status" value="1"/>
</dbReference>
<keyword evidence="3 5" id="KW-0378">Hydrolase</keyword>
<comment type="caution">
    <text evidence="10">The sequence shown here is derived from an EMBL/GenBank/DDBJ whole genome shotgun (WGS) entry which is preliminary data.</text>
</comment>
<keyword evidence="2 5" id="KW-0645">Protease</keyword>
<evidence type="ECO:0000313" key="10">
    <source>
        <dbReference type="EMBL" id="MBB4944849.1"/>
    </source>
</evidence>
<dbReference type="SUPFAM" id="SSF52743">
    <property type="entry name" value="Subtilisin-like"/>
    <property type="match status" value="1"/>
</dbReference>
<dbReference type="Gene3D" id="3.30.70.80">
    <property type="entry name" value="Peptidase S8 propeptide/proteinase inhibitor I9"/>
    <property type="match status" value="1"/>
</dbReference>
<comment type="similarity">
    <text evidence="1 5 6">Belongs to the peptidase S8 family.</text>
</comment>
<dbReference type="InterPro" id="IPR000209">
    <property type="entry name" value="Peptidase_S8/S53_dom"/>
</dbReference>
<protein>
    <submittedName>
        <fullName evidence="10">Subtilisin family serine protease</fullName>
    </submittedName>
</protein>
<dbReference type="PANTHER" id="PTHR43806">
    <property type="entry name" value="PEPTIDASE S8"/>
    <property type="match status" value="1"/>
</dbReference>
<gene>
    <name evidence="10" type="ORF">F4556_000384</name>
</gene>
<dbReference type="InterPro" id="IPR036852">
    <property type="entry name" value="Peptidase_S8/S53_dom_sf"/>
</dbReference>
<dbReference type="InterPro" id="IPR023827">
    <property type="entry name" value="Peptidase_S8_Asp-AS"/>
</dbReference>
<evidence type="ECO:0000256" key="3">
    <source>
        <dbReference type="ARBA" id="ARBA00022801"/>
    </source>
</evidence>
<feature type="chain" id="PRO_5030768849" evidence="8">
    <location>
        <begin position="32"/>
        <end position="521"/>
    </location>
</feature>
<evidence type="ECO:0000256" key="5">
    <source>
        <dbReference type="PROSITE-ProRule" id="PRU01240"/>
    </source>
</evidence>
<dbReference type="PROSITE" id="PS00138">
    <property type="entry name" value="SUBTILASE_SER"/>
    <property type="match status" value="1"/>
</dbReference>
<dbReference type="InterPro" id="IPR008979">
    <property type="entry name" value="Galactose-bd-like_sf"/>
</dbReference>
<feature type="active site" description="Charge relay system" evidence="5">
    <location>
        <position position="345"/>
    </location>
</feature>
<evidence type="ECO:0000256" key="1">
    <source>
        <dbReference type="ARBA" id="ARBA00011073"/>
    </source>
</evidence>
<dbReference type="GO" id="GO:0006508">
    <property type="term" value="P:proteolysis"/>
    <property type="evidence" value="ECO:0007669"/>
    <property type="project" value="UniProtKB-KW"/>
</dbReference>
<dbReference type="Proteomes" id="UP000573327">
    <property type="component" value="Unassembled WGS sequence"/>
</dbReference>
<feature type="active site" description="Charge relay system" evidence="5">
    <location>
        <position position="193"/>
    </location>
</feature>
<sequence length="521" mass="54561">MLRRLLPSHRIPAALLLAAALAVAGGTPAVAADREGVVRGDGAPGTVPGSYLVILKSRALTADSGAELAARYHGKLRRSFDAAFHGYSVQLDSRQARRLAADPAVASVVPNRRVRVDATVTQTEPPSWGLDRIDRRRLPLDSRYGYPDTAGRGVTAYIVDTGVMIEHNDFGGRASYGYDFIDNDNVAQDGYGHGTHVAATVAGTLYGVAKQAKVVAVRVLDDSGSGTTEQVVAGIDWVTSHAVKPAVVNMSLGGDPDEALDTAVRNSIATGLTYAVAAGNDGVDASEHSPARVATALTVGASTSSDRRASYSNYGPLVDLFAPGSDIVSASTWWEDGETSMSGTSMATPHVAGAAALYLASHRTATPAQVATALTSTATTGSLRDLGDPGDGTPDRLLYTGSAPVRPPGPRFANTTDQVTDDGPIESAVTVTGVPGRAPVDLDIELDIKHEWSGDLRVELIAPDGTVYLIKEDYIADGSKDLLGVYGIDASSETANGVWRLRVTDVTQIFSGYLDSWALRF</sequence>
<dbReference type="SUPFAM" id="SSF54897">
    <property type="entry name" value="Protease propeptides/inhibitors"/>
    <property type="match status" value="1"/>
</dbReference>
<evidence type="ECO:0000256" key="7">
    <source>
        <dbReference type="SAM" id="MobiDB-lite"/>
    </source>
</evidence>
<dbReference type="PRINTS" id="PR00723">
    <property type="entry name" value="SUBTILISIN"/>
</dbReference>
<dbReference type="RefSeq" id="WP_184911067.1">
    <property type="nucleotide sequence ID" value="NZ_JACHJR010000001.1"/>
</dbReference>
<dbReference type="EMBL" id="JACHJR010000001">
    <property type="protein sequence ID" value="MBB4944849.1"/>
    <property type="molecule type" value="Genomic_DNA"/>
</dbReference>
<feature type="region of interest" description="Disordered" evidence="7">
    <location>
        <begin position="380"/>
        <end position="423"/>
    </location>
</feature>
<feature type="domain" description="P/Homo B" evidence="9">
    <location>
        <begin position="406"/>
        <end position="521"/>
    </location>
</feature>
<dbReference type="PROSITE" id="PS51892">
    <property type="entry name" value="SUBTILASE"/>
    <property type="match status" value="1"/>
</dbReference>
<keyword evidence="11" id="KW-1185">Reference proteome</keyword>
<dbReference type="PROSITE" id="PS51829">
    <property type="entry name" value="P_HOMO_B"/>
    <property type="match status" value="1"/>
</dbReference>
<dbReference type="Gene3D" id="3.40.50.200">
    <property type="entry name" value="Peptidase S8/S53 domain"/>
    <property type="match status" value="1"/>
</dbReference>
<name>A0A7W7WFX2_9ACTN</name>
<dbReference type="SUPFAM" id="SSF49785">
    <property type="entry name" value="Galactose-binding domain-like"/>
    <property type="match status" value="1"/>
</dbReference>
<evidence type="ECO:0000256" key="4">
    <source>
        <dbReference type="ARBA" id="ARBA00022825"/>
    </source>
</evidence>
<dbReference type="Gene3D" id="2.60.120.260">
    <property type="entry name" value="Galactose-binding domain-like"/>
    <property type="match status" value="1"/>
</dbReference>
<dbReference type="CDD" id="cd04077">
    <property type="entry name" value="Peptidases_S8_PCSK9_ProteinaseK_like"/>
    <property type="match status" value="1"/>
</dbReference>
<keyword evidence="8" id="KW-0732">Signal</keyword>
<evidence type="ECO:0000256" key="6">
    <source>
        <dbReference type="RuleBase" id="RU003355"/>
    </source>
</evidence>
<dbReference type="Pfam" id="PF01483">
    <property type="entry name" value="P_proprotein"/>
    <property type="match status" value="1"/>
</dbReference>
<dbReference type="InterPro" id="IPR034193">
    <property type="entry name" value="PCSK9_ProteinaseK-like"/>
</dbReference>
<dbReference type="InterPro" id="IPR010259">
    <property type="entry name" value="S8pro/Inhibitor_I9"/>
</dbReference>
<dbReference type="Pfam" id="PF00082">
    <property type="entry name" value="Peptidase_S8"/>
    <property type="match status" value="1"/>
</dbReference>
<evidence type="ECO:0000256" key="8">
    <source>
        <dbReference type="SAM" id="SignalP"/>
    </source>
</evidence>
<feature type="active site" description="Charge relay system" evidence="5">
    <location>
        <position position="160"/>
    </location>
</feature>
<dbReference type="InterPro" id="IPR002884">
    <property type="entry name" value="P_dom"/>
</dbReference>
<dbReference type="InterPro" id="IPR023828">
    <property type="entry name" value="Peptidase_S8_Ser-AS"/>
</dbReference>
<accession>A0A7W7WFX2</accession>
<dbReference type="InterPro" id="IPR050131">
    <property type="entry name" value="Peptidase_S8_subtilisin-like"/>
</dbReference>
<evidence type="ECO:0000259" key="9">
    <source>
        <dbReference type="PROSITE" id="PS51829"/>
    </source>
</evidence>
<evidence type="ECO:0000256" key="2">
    <source>
        <dbReference type="ARBA" id="ARBA00022670"/>
    </source>
</evidence>
<dbReference type="AlphaFoldDB" id="A0A7W7WFX2"/>